<keyword evidence="6" id="KW-0902">Two-component regulatory system</keyword>
<gene>
    <name evidence="11" type="ORF">ADINL_0847</name>
</gene>
<evidence type="ECO:0000313" key="12">
    <source>
        <dbReference type="Proteomes" id="UP000027318"/>
    </source>
</evidence>
<evidence type="ECO:0000256" key="8">
    <source>
        <dbReference type="SAM" id="Coils"/>
    </source>
</evidence>
<dbReference type="CDD" id="cd00082">
    <property type="entry name" value="HisKA"/>
    <property type="match status" value="1"/>
</dbReference>
<dbReference type="InterPro" id="IPR003661">
    <property type="entry name" value="HisK_dim/P_dom"/>
</dbReference>
<dbReference type="SUPFAM" id="SSF47384">
    <property type="entry name" value="Homodimeric domain of signal transducing histidine kinase"/>
    <property type="match status" value="1"/>
</dbReference>
<feature type="domain" description="Response regulatory" evidence="10">
    <location>
        <begin position="328"/>
        <end position="445"/>
    </location>
</feature>
<feature type="coiled-coil region" evidence="8">
    <location>
        <begin position="8"/>
        <end position="81"/>
    </location>
</feature>
<dbReference type="PRINTS" id="PR00344">
    <property type="entry name" value="BCTRLSENSOR"/>
</dbReference>
<dbReference type="EC" id="2.7.13.3" evidence="2"/>
<organism evidence="11 12">
    <name type="scientific">Nitrincola lacisaponensis</name>
    <dbReference type="NCBI Taxonomy" id="267850"/>
    <lineage>
        <taxon>Bacteria</taxon>
        <taxon>Pseudomonadati</taxon>
        <taxon>Pseudomonadota</taxon>
        <taxon>Gammaproteobacteria</taxon>
        <taxon>Oceanospirillales</taxon>
        <taxon>Oceanospirillaceae</taxon>
        <taxon>Nitrincola</taxon>
    </lineage>
</organism>
<evidence type="ECO:0000256" key="2">
    <source>
        <dbReference type="ARBA" id="ARBA00012438"/>
    </source>
</evidence>
<dbReference type="InterPro" id="IPR004358">
    <property type="entry name" value="Sig_transdc_His_kin-like_C"/>
</dbReference>
<dbReference type="PANTHER" id="PTHR43711:SF1">
    <property type="entry name" value="HISTIDINE KINASE 1"/>
    <property type="match status" value="1"/>
</dbReference>
<feature type="domain" description="Histidine kinase" evidence="9">
    <location>
        <begin position="91"/>
        <end position="305"/>
    </location>
</feature>
<dbReference type="InterPro" id="IPR001789">
    <property type="entry name" value="Sig_transdc_resp-reg_receiver"/>
</dbReference>
<dbReference type="Gene3D" id="1.10.287.130">
    <property type="match status" value="1"/>
</dbReference>
<dbReference type="PROSITE" id="PS50109">
    <property type="entry name" value="HIS_KIN"/>
    <property type="match status" value="1"/>
</dbReference>
<evidence type="ECO:0000256" key="7">
    <source>
        <dbReference type="PROSITE-ProRule" id="PRU00169"/>
    </source>
</evidence>
<evidence type="ECO:0000259" key="9">
    <source>
        <dbReference type="PROSITE" id="PS50109"/>
    </source>
</evidence>
<dbReference type="NCBIfam" id="NF041832">
    <property type="entry name" value="near_NosP_CTERM"/>
    <property type="match status" value="1"/>
</dbReference>
<keyword evidence="4" id="KW-0808">Transferase</keyword>
<dbReference type="EMBL" id="JMSZ01000016">
    <property type="protein sequence ID" value="KDE40255.1"/>
    <property type="molecule type" value="Genomic_DNA"/>
</dbReference>
<feature type="modified residue" description="4-aspartylphosphate" evidence="7">
    <location>
        <position position="379"/>
    </location>
</feature>
<dbReference type="Gene3D" id="3.40.50.2300">
    <property type="match status" value="1"/>
</dbReference>
<evidence type="ECO:0000256" key="3">
    <source>
        <dbReference type="ARBA" id="ARBA00022553"/>
    </source>
</evidence>
<dbReference type="GO" id="GO:0000155">
    <property type="term" value="F:phosphorelay sensor kinase activity"/>
    <property type="evidence" value="ECO:0007669"/>
    <property type="project" value="InterPro"/>
</dbReference>
<keyword evidence="3 7" id="KW-0597">Phosphoprotein</keyword>
<dbReference type="Pfam" id="PF02518">
    <property type="entry name" value="HATPase_c"/>
    <property type="match status" value="1"/>
</dbReference>
<sequence length="454" mass="49623">MSVIDQKRQDALQALQEENQRLKKINVALIERVEAGSAVNAAPYAAFEHSAALAEQVRERTEALSVAMAELRQTNQALKQANLSRSKFLAAVSHDLLQPLNAARLFTGALLDQVTEGDLELLAHSIHRSLQDVDSLLGTLVDMSRLDAGVIKPDISVFRLSDLLDNLATEFHQISEAEQRQFSYCSSSVVVSTDLVLLARILRNFLTNAVRYTPVGGRILLGSRRRGASVEIQVLDTGVGIAEDQLERIFEEFQRIKPEPGLQDRGLGLGLAIVDKIAGMLAHPVRVNSIAGRGSLFSVCLPLAEPDALPSLPSHQQGTDQQVIQGSRVWVLDNDPAICTAMYSLLTGWGCEVRTALRVTELQHCFASEPEGPALLIADYHLDGEESGLEAVKRLQSQYGSQAAVLMITANHTNVLRQHVRGLGYRMLNKPVKPLKLKVTLAHLLRQALTPGQG</sequence>
<proteinExistence type="predicted"/>
<keyword evidence="12" id="KW-1185">Reference proteome</keyword>
<dbReference type="RefSeq" id="WP_051632552.1">
    <property type="nucleotide sequence ID" value="NZ_JMSZ01000016.1"/>
</dbReference>
<protein>
    <recommendedName>
        <fullName evidence="2">histidine kinase</fullName>
        <ecNumber evidence="2">2.7.13.3</ecNumber>
    </recommendedName>
</protein>
<reference evidence="11 12" key="1">
    <citation type="journal article" date="2005" name="Int. J. Syst. Evol. Microbiol.">
        <title>Nitrincola lacisaponensis gen. nov., sp. nov., a novel alkaliphilic bacterium isolated from an alkaline, saline lake.</title>
        <authorList>
            <person name="Dimitriu P.A."/>
            <person name="Shukla S.K."/>
            <person name="Conradt J."/>
            <person name="Marquez M.C."/>
            <person name="Ventosa A."/>
            <person name="Maglia A."/>
            <person name="Peyton B.M."/>
            <person name="Pinkart H.C."/>
            <person name="Mormile M.R."/>
        </authorList>
    </citation>
    <scope>NUCLEOTIDE SEQUENCE [LARGE SCALE GENOMIC DNA]</scope>
    <source>
        <strain evidence="11 12">4CA</strain>
    </source>
</reference>
<dbReference type="InterPro" id="IPR011006">
    <property type="entry name" value="CheY-like_superfamily"/>
</dbReference>
<evidence type="ECO:0000313" key="11">
    <source>
        <dbReference type="EMBL" id="KDE40255.1"/>
    </source>
</evidence>
<dbReference type="SUPFAM" id="SSF55874">
    <property type="entry name" value="ATPase domain of HSP90 chaperone/DNA topoisomerase II/histidine kinase"/>
    <property type="match status" value="1"/>
</dbReference>
<dbReference type="InterPro" id="IPR003594">
    <property type="entry name" value="HATPase_dom"/>
</dbReference>
<dbReference type="Gene3D" id="3.30.565.10">
    <property type="entry name" value="Histidine kinase-like ATPase, C-terminal domain"/>
    <property type="match status" value="1"/>
</dbReference>
<keyword evidence="5 11" id="KW-0418">Kinase</keyword>
<dbReference type="SMART" id="SM00388">
    <property type="entry name" value="HisKA"/>
    <property type="match status" value="1"/>
</dbReference>
<keyword evidence="8" id="KW-0175">Coiled coil</keyword>
<dbReference type="OrthoDB" id="9764438at2"/>
<dbReference type="AlphaFoldDB" id="A0A063Y529"/>
<dbReference type="PATRIC" id="fig|267850.7.peg.841"/>
<accession>A0A063Y529</accession>
<comment type="catalytic activity">
    <reaction evidence="1">
        <text>ATP + protein L-histidine = ADP + protein N-phospho-L-histidine.</text>
        <dbReference type="EC" id="2.7.13.3"/>
    </reaction>
</comment>
<evidence type="ECO:0000259" key="10">
    <source>
        <dbReference type="PROSITE" id="PS50110"/>
    </source>
</evidence>
<evidence type="ECO:0000256" key="1">
    <source>
        <dbReference type="ARBA" id="ARBA00000085"/>
    </source>
</evidence>
<dbReference type="InterPro" id="IPR036097">
    <property type="entry name" value="HisK_dim/P_sf"/>
</dbReference>
<dbReference type="InterPro" id="IPR005467">
    <property type="entry name" value="His_kinase_dom"/>
</dbReference>
<dbReference type="Pfam" id="PF00072">
    <property type="entry name" value="Response_reg"/>
    <property type="match status" value="1"/>
</dbReference>
<dbReference type="InterPro" id="IPR036890">
    <property type="entry name" value="HATPase_C_sf"/>
</dbReference>
<dbReference type="CDD" id="cd00075">
    <property type="entry name" value="HATPase"/>
    <property type="match status" value="1"/>
</dbReference>
<comment type="caution">
    <text evidence="11">The sequence shown here is derived from an EMBL/GenBank/DDBJ whole genome shotgun (WGS) entry which is preliminary data.</text>
</comment>
<dbReference type="Pfam" id="PF00512">
    <property type="entry name" value="HisKA"/>
    <property type="match status" value="1"/>
</dbReference>
<dbReference type="SUPFAM" id="SSF52172">
    <property type="entry name" value="CheY-like"/>
    <property type="match status" value="1"/>
</dbReference>
<dbReference type="InterPro" id="IPR050736">
    <property type="entry name" value="Sensor_HK_Regulatory"/>
</dbReference>
<evidence type="ECO:0000256" key="4">
    <source>
        <dbReference type="ARBA" id="ARBA00022679"/>
    </source>
</evidence>
<dbReference type="STRING" id="267850.ADINL_0847"/>
<evidence type="ECO:0000256" key="5">
    <source>
        <dbReference type="ARBA" id="ARBA00022777"/>
    </source>
</evidence>
<name>A0A063Y529_9GAMM</name>
<dbReference type="PROSITE" id="PS50110">
    <property type="entry name" value="RESPONSE_REGULATORY"/>
    <property type="match status" value="1"/>
</dbReference>
<evidence type="ECO:0000256" key="6">
    <source>
        <dbReference type="ARBA" id="ARBA00023012"/>
    </source>
</evidence>
<dbReference type="SMART" id="SM00448">
    <property type="entry name" value="REC"/>
    <property type="match status" value="1"/>
</dbReference>
<dbReference type="SMART" id="SM00387">
    <property type="entry name" value="HATPase_c"/>
    <property type="match status" value="1"/>
</dbReference>
<dbReference type="FunFam" id="3.30.565.10:FF:000049">
    <property type="entry name" value="Two-component sensor histidine kinase"/>
    <property type="match status" value="1"/>
</dbReference>
<dbReference type="PANTHER" id="PTHR43711">
    <property type="entry name" value="TWO-COMPONENT HISTIDINE KINASE"/>
    <property type="match status" value="1"/>
</dbReference>
<dbReference type="Proteomes" id="UP000027318">
    <property type="component" value="Unassembled WGS sequence"/>
</dbReference>